<feature type="non-terminal residue" evidence="2">
    <location>
        <position position="1"/>
    </location>
</feature>
<protein>
    <submittedName>
        <fullName evidence="2">Fusion protein (Includes pXO2-28-29-30)</fullName>
    </submittedName>
</protein>
<dbReference type="AlphaFoldDB" id="A0A2A8BGU2"/>
<sequence>TSSEETVKANAKGSMELKYKGVIMTEREVGKEMEVFYETLTVPLKQLPKQKTGYGFELKTEASYNNELAIAYDIKANALVDKRLVDSYLNYEKKGEQVFVPLEETKKTGSADKNKTDFLFELPHMNVEQKTGNLFTDQQVKEHDSRIKNAIKDGKRKLYVPIWADLGEYDIFVVSGAPIGANKINFEITQPLQLYAYMYGTMGSKTLKDDELLIEPVDPKNPFSNGRPSDWSDEDLAWLKKN</sequence>
<dbReference type="Proteomes" id="UP000220621">
    <property type="component" value="Unassembled WGS sequence"/>
</dbReference>
<feature type="region of interest" description="Disordered" evidence="1">
    <location>
        <begin position="217"/>
        <end position="242"/>
    </location>
</feature>
<evidence type="ECO:0000313" key="3">
    <source>
        <dbReference type="Proteomes" id="UP000220621"/>
    </source>
</evidence>
<organism evidence="2 3">
    <name type="scientific">Bacillus wiedmannii</name>
    <dbReference type="NCBI Taxonomy" id="1890302"/>
    <lineage>
        <taxon>Bacteria</taxon>
        <taxon>Bacillati</taxon>
        <taxon>Bacillota</taxon>
        <taxon>Bacilli</taxon>
        <taxon>Bacillales</taxon>
        <taxon>Bacillaceae</taxon>
        <taxon>Bacillus</taxon>
        <taxon>Bacillus cereus group</taxon>
    </lineage>
</organism>
<reference evidence="2 3" key="1">
    <citation type="submission" date="2017-09" db="EMBL/GenBank/DDBJ databases">
        <title>Large-scale bioinformatics analysis of Bacillus genomes uncovers conserved roles of natural products in bacterial physiology.</title>
        <authorList>
            <consortium name="Agbiome Team Llc"/>
            <person name="Bleich R.M."/>
            <person name="Grubbs K.J."/>
            <person name="Santa Maria K.C."/>
            <person name="Allen S.E."/>
            <person name="Farag S."/>
            <person name="Shank E.A."/>
            <person name="Bowers A."/>
        </authorList>
    </citation>
    <scope>NUCLEOTIDE SEQUENCE [LARGE SCALE GENOMIC DNA]</scope>
    <source>
        <strain evidence="2 3">AFS010764</strain>
    </source>
</reference>
<gene>
    <name evidence="2" type="ORF">CN611_27340</name>
</gene>
<evidence type="ECO:0000256" key="1">
    <source>
        <dbReference type="SAM" id="MobiDB-lite"/>
    </source>
</evidence>
<evidence type="ECO:0000313" key="2">
    <source>
        <dbReference type="EMBL" id="PEM46898.1"/>
    </source>
</evidence>
<proteinExistence type="predicted"/>
<comment type="caution">
    <text evidence="2">The sequence shown here is derived from an EMBL/GenBank/DDBJ whole genome shotgun (WGS) entry which is preliminary data.</text>
</comment>
<dbReference type="EMBL" id="NUDL01000109">
    <property type="protein sequence ID" value="PEM46898.1"/>
    <property type="molecule type" value="Genomic_DNA"/>
</dbReference>
<accession>A0A2A8BGU2</accession>
<name>A0A2A8BGU2_9BACI</name>